<accession>A0A9W9INU0</accession>
<dbReference type="SUPFAM" id="SSF53474">
    <property type="entry name" value="alpha/beta-Hydrolases"/>
    <property type="match status" value="1"/>
</dbReference>
<reference evidence="6" key="1">
    <citation type="submission" date="2022-11" db="EMBL/GenBank/DDBJ databases">
        <authorList>
            <person name="Petersen C."/>
        </authorList>
    </citation>
    <scope>NUCLEOTIDE SEQUENCE</scope>
    <source>
        <strain evidence="6">IBT 21917</strain>
    </source>
</reference>
<dbReference type="Pfam" id="PF11913">
    <property type="entry name" value="DUF3431"/>
    <property type="match status" value="1"/>
</dbReference>
<feature type="transmembrane region" description="Helical" evidence="2">
    <location>
        <begin position="333"/>
        <end position="351"/>
    </location>
</feature>
<dbReference type="GO" id="GO:0016042">
    <property type="term" value="P:lipid catabolic process"/>
    <property type="evidence" value="ECO:0007669"/>
    <property type="project" value="InterPro"/>
</dbReference>
<dbReference type="InterPro" id="IPR029058">
    <property type="entry name" value="AB_hydrolase_fold"/>
</dbReference>
<evidence type="ECO:0000256" key="2">
    <source>
        <dbReference type="SAM" id="Phobius"/>
    </source>
</evidence>
<keyword evidence="2" id="KW-0472">Membrane</keyword>
<evidence type="ECO:0000313" key="7">
    <source>
        <dbReference type="Proteomes" id="UP001146351"/>
    </source>
</evidence>
<evidence type="ECO:0000259" key="4">
    <source>
        <dbReference type="Pfam" id="PF01764"/>
    </source>
</evidence>
<keyword evidence="2" id="KW-1133">Transmembrane helix</keyword>
<dbReference type="Pfam" id="PF03893">
    <property type="entry name" value="Lipase3_N"/>
    <property type="match status" value="1"/>
</dbReference>
<dbReference type="PANTHER" id="PTHR37490:SF3">
    <property type="entry name" value="DUF3431 DOMAIN CONTAINING PROTEIN"/>
    <property type="match status" value="1"/>
</dbReference>
<dbReference type="AlphaFoldDB" id="A0A9W9INU0"/>
<feature type="chain" id="PRO_5040911467" evidence="3">
    <location>
        <begin position="20"/>
        <end position="639"/>
    </location>
</feature>
<dbReference type="OrthoDB" id="426718at2759"/>
<keyword evidence="7" id="KW-1185">Reference proteome</keyword>
<dbReference type="GO" id="GO:0072330">
    <property type="term" value="P:monocarboxylic acid biosynthetic process"/>
    <property type="evidence" value="ECO:0007669"/>
    <property type="project" value="UniProtKB-ARBA"/>
</dbReference>
<dbReference type="EMBL" id="JAPQKO010000001">
    <property type="protein sequence ID" value="KAJ5182429.1"/>
    <property type="molecule type" value="Genomic_DNA"/>
</dbReference>
<comment type="caution">
    <text evidence="6">The sequence shown here is derived from an EMBL/GenBank/DDBJ whole genome shotgun (WGS) entry which is preliminary data.</text>
</comment>
<dbReference type="InterPro" id="IPR002921">
    <property type="entry name" value="Fungal_lipase-type"/>
</dbReference>
<dbReference type="Proteomes" id="UP001146351">
    <property type="component" value="Unassembled WGS sequence"/>
</dbReference>
<gene>
    <name evidence="6" type="ORF">N7492_000045</name>
</gene>
<feature type="domain" description="Mono-/di-acylglycerol lipase N-terminal" evidence="5">
    <location>
        <begin position="9"/>
        <end position="72"/>
    </location>
</feature>
<dbReference type="Pfam" id="PF01764">
    <property type="entry name" value="Lipase_3"/>
    <property type="match status" value="1"/>
</dbReference>
<keyword evidence="2" id="KW-0812">Transmembrane</keyword>
<evidence type="ECO:0000256" key="1">
    <source>
        <dbReference type="SAM" id="MobiDB-lite"/>
    </source>
</evidence>
<evidence type="ECO:0000256" key="3">
    <source>
        <dbReference type="SAM" id="SignalP"/>
    </source>
</evidence>
<proteinExistence type="predicted"/>
<feature type="compositionally biased region" description="Polar residues" evidence="1">
    <location>
        <begin position="361"/>
        <end position="370"/>
    </location>
</feature>
<name>A0A9W9INU0_9EURO</name>
<organism evidence="6 7">
    <name type="scientific">Penicillium capsulatum</name>
    <dbReference type="NCBI Taxonomy" id="69766"/>
    <lineage>
        <taxon>Eukaryota</taxon>
        <taxon>Fungi</taxon>
        <taxon>Dikarya</taxon>
        <taxon>Ascomycota</taxon>
        <taxon>Pezizomycotina</taxon>
        <taxon>Eurotiomycetes</taxon>
        <taxon>Eurotiomycetidae</taxon>
        <taxon>Eurotiales</taxon>
        <taxon>Aspergillaceae</taxon>
        <taxon>Penicillium</taxon>
    </lineage>
</organism>
<feature type="region of interest" description="Disordered" evidence="1">
    <location>
        <begin position="360"/>
        <end position="382"/>
    </location>
</feature>
<dbReference type="InterPro" id="IPR005592">
    <property type="entry name" value="Mono/diacylglycerol_lipase_N"/>
</dbReference>
<dbReference type="GO" id="GO:0017000">
    <property type="term" value="P:antibiotic biosynthetic process"/>
    <property type="evidence" value="ECO:0007669"/>
    <property type="project" value="UniProtKB-ARBA"/>
</dbReference>
<protein>
    <submittedName>
        <fullName evidence="6">Lipase class 3</fullName>
    </submittedName>
</protein>
<reference evidence="6" key="2">
    <citation type="journal article" date="2023" name="IMA Fungus">
        <title>Comparative genomic study of the Penicillium genus elucidates a diverse pangenome and 15 lateral gene transfer events.</title>
        <authorList>
            <person name="Petersen C."/>
            <person name="Sorensen T."/>
            <person name="Nielsen M.R."/>
            <person name="Sondergaard T.E."/>
            <person name="Sorensen J.L."/>
            <person name="Fitzpatrick D.A."/>
            <person name="Frisvad J.C."/>
            <person name="Nielsen K.L."/>
        </authorList>
    </citation>
    <scope>NUCLEOTIDE SEQUENCE</scope>
    <source>
        <strain evidence="6">IBT 21917</strain>
    </source>
</reference>
<dbReference type="InterPro" id="IPR021838">
    <property type="entry name" value="DUF3431"/>
</dbReference>
<evidence type="ECO:0000313" key="6">
    <source>
        <dbReference type="EMBL" id="KAJ5182429.1"/>
    </source>
</evidence>
<evidence type="ECO:0000259" key="5">
    <source>
        <dbReference type="Pfam" id="PF03893"/>
    </source>
</evidence>
<keyword evidence="3" id="KW-0732">Signal</keyword>
<feature type="signal peptide" evidence="3">
    <location>
        <begin position="1"/>
        <end position="19"/>
    </location>
</feature>
<dbReference type="CDD" id="cd00519">
    <property type="entry name" value="Lipase_3"/>
    <property type="match status" value="1"/>
</dbReference>
<feature type="domain" description="Fungal lipase-type" evidence="4">
    <location>
        <begin position="101"/>
        <end position="231"/>
    </location>
</feature>
<sequence length="639" mass="70891">MISFGRIWMVTAVVALAVAAPLRRDVSSDDLKQLTLFAEYASASYCTNNINSTGDALSCAEGSCPTVQSAQTKTLYEFNDSTEFGDVAGFLAADETNELLVLSFRGSRSISTWVANLDFGLTDTKDLCKGCEAHGGFWKSWKTVADDIKSKLDAGQKSHPGYKVVLTGHSFGAAIATLGGTALRKDGYKITLYTYGEPRLGNEALAKYITDQGDLHRVTHADDLVPKVPPASFGFSHTSPEYWITSDNNKTVSTSDIKVIQGVGSKHGNAGTINPDIEAHNWYIVHIDGLYGIAPLGGEKIQPPTRSPFFLTATMLFAPGGPQSPRRRNRLKAIFLTILIVLALYFLCFAGPDAAPRARTKTASYAQQHGASPEITEQARPGTHRQRELIVASMKSDDTSWLQENLPGWSQSVYVVDNKRAPLTVAKNKGRESMVYLTYIIDNYENLPDVMLFIHSQRYQWHNDDPYYDGVAMLRNFQVPYLLQQGYVNLRCVWTLGCPAEIHPLKDAHREDVHAGEYFKNGFQELFPRGTRAGGVLKRPKSDYERFRSWLVHTPLADDMSGRIMEYSWHMIFGQEPVYCPTAQDCYCNVFGLCDLNCPGEGGCENRYVLPPFSLLPKGWPLVGWKGQAQNPNYGLPES</sequence>
<dbReference type="PANTHER" id="PTHR37490">
    <property type="entry name" value="EXPRESSED PROTEIN"/>
    <property type="match status" value="1"/>
</dbReference>
<dbReference type="Gene3D" id="3.40.50.1820">
    <property type="entry name" value="alpha/beta hydrolase"/>
    <property type="match status" value="1"/>
</dbReference>